<sequence>MEQTPDRTVDVVVIGAGPAGSSTAALLAEAGYQVLVIEREKFPRYHIGESLIPGCLPVVKDLGLTDRLEAMAFTKKYGGTLLWGKDEGTWEFRFADGTVYEYSYQVRRADFDSLLATRARELGAQVVEEATVKQVEFEGDRATGVAFTRKGKDEVERVKASIVVDASGQGRVLARQLGLVEWHEDLRNVAVWSYFQGHTLLEGNKAGDILIEHRPDGWFWFIPLSDGTVSVGYVTRTSDLKESGLTPEQLFAREREASVEIRKLMASAEEVSAYRTIRDWSYTCTDFHGPGWVLVGDAAAFIDPLFSTGVTLAMRGARSVSKAVEEALRRPESEAKVLDIYEARYREFLSSILAFVRFFYDKNKHKEEYWAEAQELIDPNQVQAPHEDFSTLLSGLADLITADFSLDISFDD</sequence>
<evidence type="ECO:0000259" key="2">
    <source>
        <dbReference type="Pfam" id="PF01494"/>
    </source>
</evidence>
<evidence type="ECO:0000313" key="3">
    <source>
        <dbReference type="EMBL" id="PZG18718.1"/>
    </source>
</evidence>
<dbReference type="Proteomes" id="UP000249304">
    <property type="component" value="Unassembled WGS sequence"/>
</dbReference>
<dbReference type="InterPro" id="IPR050816">
    <property type="entry name" value="Flavin-dep_Halogenase_NPB"/>
</dbReference>
<reference evidence="3 4" key="1">
    <citation type="submission" date="2018-01" db="EMBL/GenBank/DDBJ databases">
        <title>Draft genome sequence of Nonomuraea sp. KC333.</title>
        <authorList>
            <person name="Sahin N."/>
            <person name="Saygin H."/>
            <person name="Ay H."/>
        </authorList>
    </citation>
    <scope>NUCLEOTIDE SEQUENCE [LARGE SCALE GENOMIC DNA]</scope>
    <source>
        <strain evidence="3 4">KC333</strain>
    </source>
</reference>
<keyword evidence="4" id="KW-1185">Reference proteome</keyword>
<dbReference type="Pfam" id="PF01494">
    <property type="entry name" value="FAD_binding_3"/>
    <property type="match status" value="1"/>
</dbReference>
<evidence type="ECO:0000256" key="1">
    <source>
        <dbReference type="ARBA" id="ARBA00038396"/>
    </source>
</evidence>
<comment type="caution">
    <text evidence="3">The sequence shown here is derived from an EMBL/GenBank/DDBJ whole genome shotgun (WGS) entry which is preliminary data.</text>
</comment>
<dbReference type="Gene3D" id="3.50.50.60">
    <property type="entry name" value="FAD/NAD(P)-binding domain"/>
    <property type="match status" value="1"/>
</dbReference>
<accession>A0A2W2F1J6</accession>
<dbReference type="InterPro" id="IPR036188">
    <property type="entry name" value="FAD/NAD-bd_sf"/>
</dbReference>
<dbReference type="InterPro" id="IPR002938">
    <property type="entry name" value="FAD-bd"/>
</dbReference>
<proteinExistence type="inferred from homology"/>
<dbReference type="PRINTS" id="PR00420">
    <property type="entry name" value="RNGMNOXGNASE"/>
</dbReference>
<dbReference type="PANTHER" id="PTHR43747">
    <property type="entry name" value="FAD-BINDING PROTEIN"/>
    <property type="match status" value="1"/>
</dbReference>
<name>A0A2W2F1J6_9ACTN</name>
<gene>
    <name evidence="3" type="ORF">C1J01_14105</name>
</gene>
<protein>
    <submittedName>
        <fullName evidence="3">Tryptophan halogenase</fullName>
    </submittedName>
</protein>
<dbReference type="Gene3D" id="3.30.9.100">
    <property type="match status" value="1"/>
</dbReference>
<organism evidence="3 4">
    <name type="scientific">Nonomuraea aridisoli</name>
    <dbReference type="NCBI Taxonomy" id="2070368"/>
    <lineage>
        <taxon>Bacteria</taxon>
        <taxon>Bacillati</taxon>
        <taxon>Actinomycetota</taxon>
        <taxon>Actinomycetes</taxon>
        <taxon>Streptosporangiales</taxon>
        <taxon>Streptosporangiaceae</taxon>
        <taxon>Nonomuraea</taxon>
    </lineage>
</organism>
<dbReference type="OrthoDB" id="103324at2"/>
<dbReference type="AlphaFoldDB" id="A0A2W2F1J6"/>
<evidence type="ECO:0000313" key="4">
    <source>
        <dbReference type="Proteomes" id="UP000249304"/>
    </source>
</evidence>
<dbReference type="PANTHER" id="PTHR43747:SF1">
    <property type="entry name" value="SLR1998 PROTEIN"/>
    <property type="match status" value="1"/>
</dbReference>
<comment type="similarity">
    <text evidence="1">Belongs to the flavin-dependent halogenase family. Bacterial tryptophan halogenase subfamily.</text>
</comment>
<dbReference type="RefSeq" id="WP_111179417.1">
    <property type="nucleotide sequence ID" value="NZ_POUD01000048.1"/>
</dbReference>
<dbReference type="EMBL" id="POUD01000048">
    <property type="protein sequence ID" value="PZG18718.1"/>
    <property type="molecule type" value="Genomic_DNA"/>
</dbReference>
<feature type="domain" description="FAD-binding" evidence="2">
    <location>
        <begin position="9"/>
        <end position="352"/>
    </location>
</feature>
<dbReference type="SUPFAM" id="SSF51905">
    <property type="entry name" value="FAD/NAD(P)-binding domain"/>
    <property type="match status" value="1"/>
</dbReference>
<dbReference type="GO" id="GO:0071949">
    <property type="term" value="F:FAD binding"/>
    <property type="evidence" value="ECO:0007669"/>
    <property type="project" value="InterPro"/>
</dbReference>